<feature type="transmembrane region" description="Helical" evidence="1">
    <location>
        <begin position="145"/>
        <end position="161"/>
    </location>
</feature>
<dbReference type="EMBL" id="CP121196">
    <property type="protein sequence ID" value="XBH16944.1"/>
    <property type="molecule type" value="Genomic_DNA"/>
</dbReference>
<organism evidence="2">
    <name type="scientific">Telmatobacter sp. DSM 110680</name>
    <dbReference type="NCBI Taxonomy" id="3036704"/>
    <lineage>
        <taxon>Bacteria</taxon>
        <taxon>Pseudomonadati</taxon>
        <taxon>Acidobacteriota</taxon>
        <taxon>Terriglobia</taxon>
        <taxon>Terriglobales</taxon>
        <taxon>Acidobacteriaceae</taxon>
        <taxon>Telmatobacter</taxon>
    </lineage>
</organism>
<dbReference type="RefSeq" id="WP_348262174.1">
    <property type="nucleotide sequence ID" value="NZ_CP121196.1"/>
</dbReference>
<protein>
    <recommendedName>
        <fullName evidence="3">Transmembrane protein</fullName>
    </recommendedName>
</protein>
<dbReference type="AlphaFoldDB" id="A0AAU7DHX9"/>
<feature type="transmembrane region" description="Helical" evidence="1">
    <location>
        <begin position="246"/>
        <end position="264"/>
    </location>
</feature>
<gene>
    <name evidence="2" type="ORF">P8935_20510</name>
</gene>
<feature type="transmembrane region" description="Helical" evidence="1">
    <location>
        <begin position="300"/>
        <end position="322"/>
    </location>
</feature>
<feature type="transmembrane region" description="Helical" evidence="1">
    <location>
        <begin position="45"/>
        <end position="68"/>
    </location>
</feature>
<keyword evidence="1" id="KW-1133">Transmembrane helix</keyword>
<proteinExistence type="predicted"/>
<feature type="transmembrane region" description="Helical" evidence="1">
    <location>
        <begin position="168"/>
        <end position="190"/>
    </location>
</feature>
<feature type="transmembrane region" description="Helical" evidence="1">
    <location>
        <begin position="210"/>
        <end position="234"/>
    </location>
</feature>
<name>A0AAU7DHX9_9BACT</name>
<evidence type="ECO:0000313" key="2">
    <source>
        <dbReference type="EMBL" id="XBH16944.1"/>
    </source>
</evidence>
<keyword evidence="1" id="KW-0812">Transmembrane</keyword>
<accession>A0AAU7DHX9</accession>
<sequence length="627" mass="69131">MESLTPSWEYGLNEAVAQRLVFGKDLVFTFGPYASVYTHLYHPNCVWIMTLGITLVDSLFLLCFGWLVKNARWQWPWILACGLAIPVTSPDAFLFSLPLLVGLIIFKLGLSSKGWAFEDKSIVALISLAFACLGLLPLIKGSLLLLTVGICIACFAFLSGQRRWTTGLICLIAPAISMAFFWVASGQPLIALPGYLSSMTLIISGYTEAMAVAGSQQILLLFMVGAGVMMLSIAIQKGISISQKGFLVFIFALFLFVGFKAGFVRQDLHFSEAMNCLALGSLFLATFHSDVKFSFGSKRLLAITLCATFLAFLPLLLSGAAIEESLVNQTSAGGQSTVGLKGLINNGPKLIHLVSLQESWRLHPWDFRVWAWREEFEQANREINKTSGLNFAIRGTADIYSYEQSSLLARGLPWDPRPVLQSYSAYTPELIRRDEQHLRDGEAPDNLIFRLETIDNRLPSLDDGQSWPAMLDNYSVSDSANEWVLLAKRPGAIRRESKYTALGTVSAELEDDVAVPAATGPIFVEISQRLSTVGKVISLVYKVPSLSLKVTMRNGEASVYRVSANTMETGFLLSPLVISNADFVRLFDSNAATRGDDAVKSIALEVPGERSVCWNKKYTVTFKQYEY</sequence>
<evidence type="ECO:0000256" key="1">
    <source>
        <dbReference type="SAM" id="Phobius"/>
    </source>
</evidence>
<reference evidence="2" key="1">
    <citation type="submission" date="2023-03" db="EMBL/GenBank/DDBJ databases">
        <title>Edaphobacter sp.</title>
        <authorList>
            <person name="Huber K.J."/>
            <person name="Papendorf J."/>
            <person name="Pilke C."/>
            <person name="Bunk B."/>
            <person name="Sproeer C."/>
            <person name="Pester M."/>
        </authorList>
    </citation>
    <scope>NUCLEOTIDE SEQUENCE</scope>
    <source>
        <strain evidence="2">DSM 110680</strain>
    </source>
</reference>
<keyword evidence="1" id="KW-0472">Membrane</keyword>
<feature type="transmembrane region" description="Helical" evidence="1">
    <location>
        <begin position="92"/>
        <end position="110"/>
    </location>
</feature>
<evidence type="ECO:0008006" key="3">
    <source>
        <dbReference type="Google" id="ProtNLM"/>
    </source>
</evidence>